<accession>A0A6P5ZMJ4</accession>
<name>A0A6P5ZMJ4_DURZI</name>
<reference evidence="2" key="1">
    <citation type="submission" date="2025-08" db="UniProtKB">
        <authorList>
            <consortium name="RefSeq"/>
        </authorList>
    </citation>
    <scope>IDENTIFICATION</scope>
    <source>
        <tissue evidence="2">Fruit stalk</tissue>
    </source>
</reference>
<organism evidence="1 2">
    <name type="scientific">Durio zibethinus</name>
    <name type="common">Durian</name>
    <dbReference type="NCBI Taxonomy" id="66656"/>
    <lineage>
        <taxon>Eukaryota</taxon>
        <taxon>Viridiplantae</taxon>
        <taxon>Streptophyta</taxon>
        <taxon>Embryophyta</taxon>
        <taxon>Tracheophyta</taxon>
        <taxon>Spermatophyta</taxon>
        <taxon>Magnoliopsida</taxon>
        <taxon>eudicotyledons</taxon>
        <taxon>Gunneridae</taxon>
        <taxon>Pentapetalae</taxon>
        <taxon>rosids</taxon>
        <taxon>malvids</taxon>
        <taxon>Malvales</taxon>
        <taxon>Malvaceae</taxon>
        <taxon>Helicteroideae</taxon>
        <taxon>Durio</taxon>
    </lineage>
</organism>
<evidence type="ECO:0000313" key="2">
    <source>
        <dbReference type="RefSeq" id="XP_022754128.1"/>
    </source>
</evidence>
<dbReference type="KEGG" id="dzi:111302515"/>
<proteinExistence type="predicted"/>
<keyword evidence="1" id="KW-1185">Reference proteome</keyword>
<gene>
    <name evidence="2" type="primary">LOC111302515</name>
</gene>
<dbReference type="AlphaFoldDB" id="A0A6P5ZMJ4"/>
<dbReference type="GeneID" id="111302515"/>
<protein>
    <submittedName>
        <fullName evidence="2">Uncharacterized protein LOC111302515</fullName>
    </submittedName>
</protein>
<dbReference type="RefSeq" id="XP_022754128.1">
    <property type="nucleotide sequence ID" value="XM_022898393.1"/>
</dbReference>
<sequence length="235" mass="27031">MAYNLREHINTRLRNKFWQTNLPNNIKIFGWRLNHGVLPVFSNLRKRNIDVQPWHRKFCQTNLPNKIKIFGWRLNHGLLPVFSNLRKRHIDVQLEVDKENFELGLVVAVWHSRNLVVRAGEQRNPEATAQFATNYLEEFKKAQDISLNNKTEMEDRWQAPPIGVVTTNFDGAINVEENMGGIGVVPRDDKGSAVEVAKEMGFYSILLERDAVEIIHCLKSSTDDLSVVGNLMEDA</sequence>
<dbReference type="Proteomes" id="UP000515121">
    <property type="component" value="Unplaced"/>
</dbReference>
<evidence type="ECO:0000313" key="1">
    <source>
        <dbReference type="Proteomes" id="UP000515121"/>
    </source>
</evidence>
<dbReference type="OrthoDB" id="957313at2759"/>